<dbReference type="RefSeq" id="WP_167227666.1">
    <property type="nucleotide sequence ID" value="NZ_JAAQPH010000016.1"/>
</dbReference>
<evidence type="ECO:0000313" key="1">
    <source>
        <dbReference type="EMBL" id="NIA70737.1"/>
    </source>
</evidence>
<evidence type="ECO:0000313" key="2">
    <source>
        <dbReference type="Proteomes" id="UP000761264"/>
    </source>
</evidence>
<organism evidence="1 2">
    <name type="scientific">Pelagibius litoralis</name>
    <dbReference type="NCBI Taxonomy" id="374515"/>
    <lineage>
        <taxon>Bacteria</taxon>
        <taxon>Pseudomonadati</taxon>
        <taxon>Pseudomonadota</taxon>
        <taxon>Alphaproteobacteria</taxon>
        <taxon>Rhodospirillales</taxon>
        <taxon>Rhodovibrionaceae</taxon>
        <taxon>Pelagibius</taxon>
    </lineage>
</organism>
<gene>
    <name evidence="1" type="ORF">HBA54_19235</name>
</gene>
<keyword evidence="2" id="KW-1185">Reference proteome</keyword>
<accession>A0A967KAY3</accession>
<name>A0A967KAY3_9PROT</name>
<dbReference type="AlphaFoldDB" id="A0A967KAY3"/>
<proteinExistence type="predicted"/>
<dbReference type="Proteomes" id="UP000761264">
    <property type="component" value="Unassembled WGS sequence"/>
</dbReference>
<reference evidence="1" key="1">
    <citation type="submission" date="2020-03" db="EMBL/GenBank/DDBJ databases">
        <title>Genome of Pelagibius litoralis DSM 21314T.</title>
        <authorList>
            <person name="Wang G."/>
        </authorList>
    </citation>
    <scope>NUCLEOTIDE SEQUENCE</scope>
    <source>
        <strain evidence="1">DSM 21314</strain>
    </source>
</reference>
<comment type="caution">
    <text evidence="1">The sequence shown here is derived from an EMBL/GenBank/DDBJ whole genome shotgun (WGS) entry which is preliminary data.</text>
</comment>
<dbReference type="EMBL" id="JAAQPH010000016">
    <property type="protein sequence ID" value="NIA70737.1"/>
    <property type="molecule type" value="Genomic_DNA"/>
</dbReference>
<protein>
    <submittedName>
        <fullName evidence="1">Uncharacterized protein</fullName>
    </submittedName>
</protein>
<sequence>MSEKHTPEPWDVVRASLRFTAGYSTKALEGTTLDEVVRAFRRLHGEVTLNDSAYGGTDAYYANAALLAKLTKESE</sequence>